<comment type="caution">
    <text evidence="1">The sequence shown here is derived from an EMBL/GenBank/DDBJ whole genome shotgun (WGS) entry which is preliminary data.</text>
</comment>
<dbReference type="InterPro" id="IPR024735">
    <property type="entry name" value="TcpC"/>
</dbReference>
<dbReference type="RefSeq" id="WP_311779776.1">
    <property type="nucleotide sequence ID" value="NZ_JALRMR010000001.1"/>
</dbReference>
<gene>
    <name evidence="1" type="ORF">MX635_00995</name>
</gene>
<dbReference type="CDD" id="cd16386">
    <property type="entry name" value="TcpC_N"/>
    <property type="match status" value="1"/>
</dbReference>
<evidence type="ECO:0000313" key="2">
    <source>
        <dbReference type="Proteomes" id="UP001249945"/>
    </source>
</evidence>
<evidence type="ECO:0000313" key="1">
    <source>
        <dbReference type="EMBL" id="MDT1972967.1"/>
    </source>
</evidence>
<dbReference type="CDD" id="cd16428">
    <property type="entry name" value="TcpC_C"/>
    <property type="match status" value="1"/>
</dbReference>
<organism evidence="1 2">
    <name type="scientific">Carnobacterium divergens</name>
    <name type="common">Lactobacillus divergens</name>
    <dbReference type="NCBI Taxonomy" id="2748"/>
    <lineage>
        <taxon>Bacteria</taxon>
        <taxon>Bacillati</taxon>
        <taxon>Bacillota</taxon>
        <taxon>Bacilli</taxon>
        <taxon>Lactobacillales</taxon>
        <taxon>Carnobacteriaceae</taxon>
        <taxon>Carnobacterium</taxon>
    </lineage>
</organism>
<protein>
    <submittedName>
        <fullName evidence="1">Conjugal transfer protein</fullName>
    </submittedName>
</protein>
<name>A0AAW8R7D3_CARDV</name>
<dbReference type="EMBL" id="JALRMR010000001">
    <property type="protein sequence ID" value="MDT1972967.1"/>
    <property type="molecule type" value="Genomic_DNA"/>
</dbReference>
<reference evidence="1" key="1">
    <citation type="submission" date="2022-04" db="EMBL/GenBank/DDBJ databases">
        <title>Draft genome sequences of lactic acid bacteria (LAB) strains involved in meat spoilage.</title>
        <authorList>
            <person name="Palevich N."/>
        </authorList>
    </citation>
    <scope>NUCLEOTIDE SEQUENCE</scope>
    <source>
        <strain evidence="1">9-14</strain>
    </source>
</reference>
<dbReference type="InterPro" id="IPR035628">
    <property type="entry name" value="TcpC_C"/>
</dbReference>
<sequence>MKIKLERKEKRNKVKKVPTIKVGTHKKTTIALWILLLTSIAFGVYKNFTAIDQHTTHEKEVVKLELVDTTKIQSFVENFAKIYYSWEQDPKLLEQREQALESYLTPELQQLNAEIIRSDIPTASTAESIQFWSIEKQKEGEYNVLFSVEQKLTENKKIKSVSSIYQTTVYIEKSGEMVIIQNPTVTSKPAKSNYEPKIIENDSTIDAQISEEVTTFLETFFKLYPKASKKELEYYVNNQAIKPIEKDYVFAELISPIYQKKGEKIEVMVTVKYLDNETKMIQLSQFHLFLEKQNNWLIIK</sequence>
<dbReference type="Proteomes" id="UP001249945">
    <property type="component" value="Unassembled WGS sequence"/>
</dbReference>
<dbReference type="Gene3D" id="3.10.450.540">
    <property type="match status" value="2"/>
</dbReference>
<dbReference type="Pfam" id="PF12642">
    <property type="entry name" value="TpcC"/>
    <property type="match status" value="1"/>
</dbReference>
<accession>A0AAW8R7D3</accession>
<proteinExistence type="predicted"/>
<dbReference type="AlphaFoldDB" id="A0AAW8R7D3"/>